<feature type="compositionally biased region" description="Low complexity" evidence="1">
    <location>
        <begin position="1163"/>
        <end position="1175"/>
    </location>
</feature>
<gene>
    <name evidence="3" type="ORF">GV64_00425</name>
</gene>
<sequence>MSCFDIETFHKKILAIAITSAITTLIQSSYAAIEKDDSGNTSTVNAEFQKRPLTQPESSDKDQANVNFTQYHWPPEQTKTIGTGNTETIPKQVTITPTSKDGALHNIQLSSGSTSQPTILRNHGAIRGDFSKSTQRQDTLIKASGDHIEVHNETTGEIHTTSSSDQPGLHTGIHIKGDNSRFLNKGSIYLLGATQEIIDNSAGIRAESNASVINVDSGTIFVSTEGVTAIEAQGGTALNNGNIEVNAPATGIRATAGLHETDNKTTATNHGIILLNHPESTGMVSNGQNIEWFGTGKDWDEHSNDYKSGAINDTHGAIKGQGTGMLSYNSGLIKNHGNIQISGSYSTGARAQSNDPDNVDVGAGLMANTGTITAIDGATGIHLHKGGLKNSGTVISDNAAIRGSGPFNIAILTPGSYIKGKHASVLLEGSGNDMNLIELRGGTLQGNLIGNSPMDILRINPADTLTEEINQKISVNGEIRDFELIYIAGDKWAASRPAINPKSLIAGGTVNFTLSDISEDQEQTLQLSFTDKFPPANGFDIKVNEAGITNIDLSDTNNRPAARISLEGGSMSQMTGHLKGNDELSLENGIINIIEDVHRIRAQTDGDWQVKAPVRGVKHLVTEVGGDSDMPALEQTSLILRDSAFSSEDGPTAKANTLVVATPSESEIKIGQPIPEFDGSEGKAEVTIANGARFGQLVSPEKLTVTASAEQPFHAYGPVRDAKHIEVSPSAHVQGLTLGTSATRHEGNLGLLFSETESDEPIRIINNGTITAVDASHGNQRPTLNYIHNSDTPVDLRGNKDRKDELTLKGGSPETVQAVTSSALQNGVSNLNLDGVAAPVELPADLESLTLSSTLPIGHVYAVSVDDLEKEKVDKAHETPNPTFMPFSDRMPEKTILKTDVVTPGLNFSLKERPDMRFEIIDGEIGALTGNPEKGDQLVIHGGQLKGDIDNLQSVAVAGKDWGAHGEFSNTREILVDENGILTLLQIYGPQEPPHTTENDLTLQVKTTAGQRMPVNVAKGGALGLLEVHDQASLGDLSLQGGVVHIMPNDNEALELGRIINADGVYAPETEFGYVLVGNNPQLCPLGNNLVLGTPEHKSVSVFSKKIDSLQLTEGAKLKGETPAVEQLLVHTSDFSSEGWISARDLTADAPIAEVNVSDNSQSKPTSDTSDTPSKLNIQTSPDRPLNIKSNQPKPQVQLVNINDGANLGYVDSVKNIWIHGTDWHNWGLVNNPETLTIAPDGSTDLIIADGALPSEQDANRHQALHLYFSDDSPYDQKKAFVVTNLGETGADEFLDNRGELNALDFSADTQRPSLYFIQHGGNTGEVKGRQDKQDTLALVNGRLKKASGFANIDIFGSDWNSVQLTNPKNINIHEGASAANILFSGMTPEGKGVLATDFTDDHDRVYVNSKGTLGEINLLPAHSRPAFTIEQTGGTIGSIKGANGKDDLFIATDTRVTEQLSDIDNVTFNGTNSYEGNLLQSNGLVGVNGNLHFLADRMAIVSSPSASREAVQPESSPTFHIRQGATVTTPSEITIDGNYQHDGRLVLTEHDPESARLQPLVDGTTQQAPIVSANTIGVGPTADFIFDSSIIKDPAIGKQYLLMEATESNINRPVNVDAENELYVHYDAIVDPHNAKRMLLTSTNQADHRANQVPGRFRSMMLAATKPADKEETEHPKADSNSAKLTQHVVQNVKAGKDSAKAAELAPAMSPHAVHNANLALKAAGKTLDDRMSGKRTGISTGDIFSSGGAWIQYSYSKATQDLKDNVPGYHAKTNGFSIGADNPLEEDQDIEVGIAYTYAKGKVEGKDGSRNKIDTDTHIFSLYSSYIEDDFFFDGRMSYSFGKNKGHRYVGGNLHDAKYDTQSWGVGMIAGYTYPLGYEWSWQPQVAFNYYTIKTDDYTESARDPAQTFLSYDQVNNGKYDIMELGAGLKLIGDINTDSMVIKPELGLMGFHDFKKDPVAITAHFVAGGENFLINGADRDANRYQFDATINMELQNNTTITFSYSHHWADNFKVDGFIARVRYEF</sequence>
<protein>
    <recommendedName>
        <fullName evidence="2">Autotransporter domain-containing protein</fullName>
    </recommendedName>
</protein>
<dbReference type="Gene3D" id="2.40.128.130">
    <property type="entry name" value="Autotransporter beta-domain"/>
    <property type="match status" value="1"/>
</dbReference>
<reference evidence="3 4" key="1">
    <citation type="submission" date="2014-06" db="EMBL/GenBank/DDBJ databases">
        <title>Whole Genome Sequences of Three Symbiotic Endozoicomonas Bacteria.</title>
        <authorList>
            <person name="Neave M.J."/>
            <person name="Apprill A."/>
            <person name="Voolstra C.R."/>
        </authorList>
    </citation>
    <scope>NUCLEOTIDE SEQUENCE [LARGE SCALE GENOMIC DNA]</scope>
    <source>
        <strain evidence="3 4">DSM 22380</strain>
    </source>
</reference>
<evidence type="ECO:0000313" key="3">
    <source>
        <dbReference type="EMBL" id="KEI69403.1"/>
    </source>
</evidence>
<dbReference type="EMBL" id="JOJP01000001">
    <property type="protein sequence ID" value="KEI69403.1"/>
    <property type="molecule type" value="Genomic_DNA"/>
</dbReference>
<feature type="compositionally biased region" description="Polar residues" evidence="1">
    <location>
        <begin position="1176"/>
        <end position="1194"/>
    </location>
</feature>
<accession>A0A081K5H7</accession>
<dbReference type="RefSeq" id="WP_020582670.1">
    <property type="nucleotide sequence ID" value="NZ_JOJP01000001.1"/>
</dbReference>
<dbReference type="InterPro" id="IPR006315">
    <property type="entry name" value="OM_autotransptr_brl_dom"/>
</dbReference>
<dbReference type="eggNOG" id="COG3468">
    <property type="taxonomic scope" value="Bacteria"/>
</dbReference>
<evidence type="ECO:0000259" key="2">
    <source>
        <dbReference type="PROSITE" id="PS51208"/>
    </source>
</evidence>
<evidence type="ECO:0000313" key="4">
    <source>
        <dbReference type="Proteomes" id="UP000027997"/>
    </source>
</evidence>
<dbReference type="GO" id="GO:0019867">
    <property type="term" value="C:outer membrane"/>
    <property type="evidence" value="ECO:0007669"/>
    <property type="project" value="InterPro"/>
</dbReference>
<proteinExistence type="predicted"/>
<keyword evidence="4" id="KW-1185">Reference proteome</keyword>
<feature type="domain" description="Autotransporter" evidence="2">
    <location>
        <begin position="1744"/>
        <end position="2027"/>
    </location>
</feature>
<dbReference type="InterPro" id="IPR036709">
    <property type="entry name" value="Autotransporte_beta_dom_sf"/>
</dbReference>
<dbReference type="PROSITE" id="PS51208">
    <property type="entry name" value="AUTOTRANSPORTER"/>
    <property type="match status" value="1"/>
</dbReference>
<dbReference type="NCBIfam" id="TIGR01414">
    <property type="entry name" value="autotrans_barl"/>
    <property type="match status" value="1"/>
</dbReference>
<dbReference type="Proteomes" id="UP000027997">
    <property type="component" value="Unassembled WGS sequence"/>
</dbReference>
<name>A0A081K5H7_9GAMM</name>
<evidence type="ECO:0000256" key="1">
    <source>
        <dbReference type="SAM" id="MobiDB-lite"/>
    </source>
</evidence>
<dbReference type="InterPro" id="IPR005546">
    <property type="entry name" value="Autotransporte_beta"/>
</dbReference>
<dbReference type="Pfam" id="PF03797">
    <property type="entry name" value="Autotransporter"/>
    <property type="match status" value="1"/>
</dbReference>
<dbReference type="SUPFAM" id="SSF103515">
    <property type="entry name" value="Autotransporter"/>
    <property type="match status" value="1"/>
</dbReference>
<comment type="caution">
    <text evidence="3">The sequence shown here is derived from an EMBL/GenBank/DDBJ whole genome shotgun (WGS) entry which is preliminary data.</text>
</comment>
<dbReference type="SMART" id="SM00869">
    <property type="entry name" value="Autotransporter"/>
    <property type="match status" value="1"/>
</dbReference>
<dbReference type="STRING" id="305900.GV64_00425"/>
<feature type="region of interest" description="Disordered" evidence="1">
    <location>
        <begin position="1154"/>
        <end position="1194"/>
    </location>
</feature>
<organism evidence="3 4">
    <name type="scientific">Endozoicomonas elysicola</name>
    <dbReference type="NCBI Taxonomy" id="305900"/>
    <lineage>
        <taxon>Bacteria</taxon>
        <taxon>Pseudomonadati</taxon>
        <taxon>Pseudomonadota</taxon>
        <taxon>Gammaproteobacteria</taxon>
        <taxon>Oceanospirillales</taxon>
        <taxon>Endozoicomonadaceae</taxon>
        <taxon>Endozoicomonas</taxon>
    </lineage>
</organism>